<keyword evidence="2" id="KW-1185">Reference proteome</keyword>
<accession>A0A238W004</accession>
<proteinExistence type="predicted"/>
<sequence length="32" mass="3968">MSIHVIETPNHYSNLNYIFEKRQLFIIQNIYK</sequence>
<name>A0A238W004_9FLAO</name>
<evidence type="ECO:0000313" key="2">
    <source>
        <dbReference type="Proteomes" id="UP000198379"/>
    </source>
</evidence>
<dbReference type="Proteomes" id="UP000198379">
    <property type="component" value="Unassembled WGS sequence"/>
</dbReference>
<reference evidence="1 2" key="1">
    <citation type="submission" date="2017-06" db="EMBL/GenBank/DDBJ databases">
        <authorList>
            <person name="Kim H.J."/>
            <person name="Triplett B.A."/>
        </authorList>
    </citation>
    <scope>NUCLEOTIDE SEQUENCE [LARGE SCALE GENOMIC DNA]</scope>
    <source>
        <strain evidence="1 2">DSM 25597</strain>
    </source>
</reference>
<organism evidence="1 2">
    <name type="scientific">Dokdonia pacifica</name>
    <dbReference type="NCBI Taxonomy" id="1627892"/>
    <lineage>
        <taxon>Bacteria</taxon>
        <taxon>Pseudomonadati</taxon>
        <taxon>Bacteroidota</taxon>
        <taxon>Flavobacteriia</taxon>
        <taxon>Flavobacteriales</taxon>
        <taxon>Flavobacteriaceae</taxon>
        <taxon>Dokdonia</taxon>
    </lineage>
</organism>
<evidence type="ECO:0000313" key="1">
    <source>
        <dbReference type="EMBL" id="SNR39818.1"/>
    </source>
</evidence>
<dbReference type="AlphaFoldDB" id="A0A238W004"/>
<gene>
    <name evidence="1" type="ORF">SAMN06265376_101553</name>
</gene>
<dbReference type="EMBL" id="FZNY01000001">
    <property type="protein sequence ID" value="SNR39818.1"/>
    <property type="molecule type" value="Genomic_DNA"/>
</dbReference>
<protein>
    <submittedName>
        <fullName evidence="1">Uncharacterized protein</fullName>
    </submittedName>
</protein>